<gene>
    <name evidence="2" type="ORF">EV672_102348</name>
</gene>
<keyword evidence="3" id="KW-1185">Reference proteome</keyword>
<reference evidence="2 3" key="1">
    <citation type="submission" date="2019-03" db="EMBL/GenBank/DDBJ databases">
        <title>Genomic Encyclopedia of Type Strains, Phase IV (KMG-IV): sequencing the most valuable type-strain genomes for metagenomic binning, comparative biology and taxonomic classification.</title>
        <authorList>
            <person name="Goeker M."/>
        </authorList>
    </citation>
    <scope>NUCLEOTIDE SEQUENCE [LARGE SCALE GENOMIC DNA]</scope>
    <source>
        <strain evidence="2 3">DSM 11901</strain>
    </source>
</reference>
<evidence type="ECO:0000313" key="3">
    <source>
        <dbReference type="Proteomes" id="UP000294593"/>
    </source>
</evidence>
<sequence length="234" mass="24627">MKAFAVSFRVAAATAFVFAASAAHADLTLPLNCTKSNSVQAFTQDNLDSFDLVNLSVRAKGNATPVGEMLTGGNTGATFYRAYSFPVTKVVAGSNLAIKSGSAVGSALFFDRTDDDTGSKFGLTLANFTIDYVNKQVTADITPMGGVAMAQQPIYTFEVDSALALKYKFPLTVTGHEVLKNLALTPVAKAALISSLQLPDIALPALDFNFGTLTQDISTNLRSTCASSKPYVAK</sequence>
<feature type="signal peptide" evidence="1">
    <location>
        <begin position="1"/>
        <end position="25"/>
    </location>
</feature>
<dbReference type="AlphaFoldDB" id="A0A4V3CWE0"/>
<organism evidence="2 3">
    <name type="scientific">Aquabacterium commune</name>
    <dbReference type="NCBI Taxonomy" id="70586"/>
    <lineage>
        <taxon>Bacteria</taxon>
        <taxon>Pseudomonadati</taxon>
        <taxon>Pseudomonadota</taxon>
        <taxon>Betaproteobacteria</taxon>
        <taxon>Burkholderiales</taxon>
        <taxon>Aquabacterium</taxon>
    </lineage>
</organism>
<evidence type="ECO:0000313" key="2">
    <source>
        <dbReference type="EMBL" id="TDP85998.1"/>
    </source>
</evidence>
<keyword evidence="1" id="KW-0732">Signal</keyword>
<evidence type="ECO:0000256" key="1">
    <source>
        <dbReference type="SAM" id="SignalP"/>
    </source>
</evidence>
<dbReference type="EMBL" id="SNXW01000002">
    <property type="protein sequence ID" value="TDP85998.1"/>
    <property type="molecule type" value="Genomic_DNA"/>
</dbReference>
<protein>
    <submittedName>
        <fullName evidence="2">Uncharacterized protein</fullName>
    </submittedName>
</protein>
<accession>A0A4V3CWE0</accession>
<proteinExistence type="predicted"/>
<comment type="caution">
    <text evidence="2">The sequence shown here is derived from an EMBL/GenBank/DDBJ whole genome shotgun (WGS) entry which is preliminary data.</text>
</comment>
<dbReference type="RefSeq" id="WP_133607072.1">
    <property type="nucleotide sequence ID" value="NZ_JBASTO010000174.1"/>
</dbReference>
<dbReference type="OrthoDB" id="9150341at2"/>
<feature type="chain" id="PRO_5020674919" evidence="1">
    <location>
        <begin position="26"/>
        <end position="234"/>
    </location>
</feature>
<name>A0A4V3CWE0_9BURK</name>
<dbReference type="Proteomes" id="UP000294593">
    <property type="component" value="Unassembled WGS sequence"/>
</dbReference>